<keyword evidence="1" id="KW-0472">Membrane</keyword>
<name>A0A069RAP5_PEPLI</name>
<proteinExistence type="predicted"/>
<dbReference type="eggNOG" id="COG1131">
    <property type="taxonomic scope" value="Bacteria"/>
</dbReference>
<keyword evidence="1" id="KW-1133">Transmembrane helix</keyword>
<sequence length="101" mass="11807">MPTTNYLPKWMKIKNCLDYYSDMFSDFSTEKAAEKLKFMELEKDMKISSLSSGMLASMFKTYVLMFSNYIIFILMVYLAMALSKSLLSNISMEKPFHLDFS</sequence>
<dbReference type="STRING" id="1121324.CLIT_10c00570"/>
<keyword evidence="1" id="KW-0812">Transmembrane</keyword>
<reference evidence="2 4" key="1">
    <citation type="submission" date="2014-03" db="EMBL/GenBank/DDBJ databases">
        <title>Genome sequence of Clostridium litorale W6, DSM 5388.</title>
        <authorList>
            <person name="Poehlein A."/>
            <person name="Jagirdar A."/>
            <person name="Khonsari B."/>
            <person name="Chibani C.M."/>
            <person name="Gutierrez Gutierrez D.A."/>
            <person name="Davydova E."/>
            <person name="Alghaithi H.S."/>
            <person name="Nair K.P."/>
            <person name="Dhamotharan K."/>
            <person name="Chandran L."/>
            <person name="G W."/>
            <person name="Daniel R."/>
        </authorList>
    </citation>
    <scope>NUCLEOTIDE SEQUENCE [LARGE SCALE GENOMIC DNA]</scope>
    <source>
        <strain evidence="2 4">W6</strain>
    </source>
</reference>
<evidence type="ECO:0000313" key="4">
    <source>
        <dbReference type="Proteomes" id="UP000027946"/>
    </source>
</evidence>
<dbReference type="AlphaFoldDB" id="A0A069RAP5"/>
<dbReference type="EMBL" id="JJMM01000026">
    <property type="protein sequence ID" value="KDR93903.1"/>
    <property type="molecule type" value="Genomic_DNA"/>
</dbReference>
<dbReference type="EMBL" id="JJMM01000010">
    <property type="protein sequence ID" value="KDR95330.1"/>
    <property type="molecule type" value="Genomic_DNA"/>
</dbReference>
<organism evidence="2 4">
    <name type="scientific">Peptoclostridium litorale DSM 5388</name>
    <dbReference type="NCBI Taxonomy" id="1121324"/>
    <lineage>
        <taxon>Bacteria</taxon>
        <taxon>Bacillati</taxon>
        <taxon>Bacillota</taxon>
        <taxon>Clostridia</taxon>
        <taxon>Peptostreptococcales</taxon>
        <taxon>Peptoclostridiaceae</taxon>
        <taxon>Peptoclostridium</taxon>
    </lineage>
</organism>
<feature type="transmembrane region" description="Helical" evidence="1">
    <location>
        <begin position="62"/>
        <end position="82"/>
    </location>
</feature>
<evidence type="ECO:0000313" key="2">
    <source>
        <dbReference type="EMBL" id="KDR93903.1"/>
    </source>
</evidence>
<keyword evidence="4" id="KW-1185">Reference proteome</keyword>
<comment type="caution">
    <text evidence="2">The sequence shown here is derived from an EMBL/GenBank/DDBJ whole genome shotgun (WGS) entry which is preliminary data.</text>
</comment>
<dbReference type="Proteomes" id="UP000027946">
    <property type="component" value="Unassembled WGS sequence"/>
</dbReference>
<accession>A0A069RAP5</accession>
<evidence type="ECO:0000256" key="1">
    <source>
        <dbReference type="SAM" id="Phobius"/>
    </source>
</evidence>
<gene>
    <name evidence="3" type="ORF">CLIT_10c00570</name>
    <name evidence="2" type="ORF">CLIT_23c01750</name>
</gene>
<evidence type="ECO:0000313" key="3">
    <source>
        <dbReference type="EMBL" id="KDR95330.1"/>
    </source>
</evidence>
<protein>
    <submittedName>
        <fullName evidence="2">Uncharacterized protein</fullName>
    </submittedName>
</protein>